<dbReference type="PANTHER" id="PTHR30461:SF2">
    <property type="entry name" value="SERINE RECOMBINASE PINE-RELATED"/>
    <property type="match status" value="1"/>
</dbReference>
<evidence type="ECO:0000256" key="2">
    <source>
        <dbReference type="ARBA" id="ARBA00023172"/>
    </source>
</evidence>
<accession>A0ABU5ZLG7</accession>
<evidence type="ECO:0000259" key="3">
    <source>
        <dbReference type="PROSITE" id="PS51737"/>
    </source>
</evidence>
<dbReference type="PANTHER" id="PTHR30461">
    <property type="entry name" value="DNA-INVERTASE FROM LAMBDOID PROPHAGE"/>
    <property type="match status" value="1"/>
</dbReference>
<dbReference type="InterPro" id="IPR038109">
    <property type="entry name" value="DNA_bind_recomb_sf"/>
</dbReference>
<dbReference type="InterPro" id="IPR050639">
    <property type="entry name" value="SSR_resolvase"/>
</dbReference>
<evidence type="ECO:0000256" key="1">
    <source>
        <dbReference type="ARBA" id="ARBA00023125"/>
    </source>
</evidence>
<comment type="caution">
    <text evidence="4">The sequence shown here is derived from an EMBL/GenBank/DDBJ whole genome shotgun (WGS) entry which is preliminary data.</text>
</comment>
<organism evidence="4 5">
    <name type="scientific">Ferviditalea candida</name>
    <dbReference type="NCBI Taxonomy" id="3108399"/>
    <lineage>
        <taxon>Bacteria</taxon>
        <taxon>Bacillati</taxon>
        <taxon>Bacillota</taxon>
        <taxon>Bacilli</taxon>
        <taxon>Bacillales</taxon>
        <taxon>Paenibacillaceae</taxon>
        <taxon>Ferviditalea</taxon>
    </lineage>
</organism>
<keyword evidence="5" id="KW-1185">Reference proteome</keyword>
<protein>
    <submittedName>
        <fullName evidence="4">Recombinase family protein</fullName>
    </submittedName>
</protein>
<dbReference type="Gene3D" id="3.90.1750.20">
    <property type="entry name" value="Putative Large Serine Recombinase, Chain B, Domain 2"/>
    <property type="match status" value="1"/>
</dbReference>
<dbReference type="EMBL" id="JAYJLD010000033">
    <property type="protein sequence ID" value="MEB3103359.1"/>
    <property type="molecule type" value="Genomic_DNA"/>
</dbReference>
<dbReference type="Proteomes" id="UP001310386">
    <property type="component" value="Unassembled WGS sequence"/>
</dbReference>
<name>A0ABU5ZLG7_9BACL</name>
<proteinExistence type="predicted"/>
<reference evidence="4" key="1">
    <citation type="submission" date="2023-12" db="EMBL/GenBank/DDBJ databases">
        <title>Fervidustalea candida gen. nov., sp. nov., a novel member of the family Paenibacillaceae isolated from a geothermal area.</title>
        <authorList>
            <person name="Li W.-J."/>
            <person name="Jiao J.-Y."/>
            <person name="Chen Y."/>
        </authorList>
    </citation>
    <scope>NUCLEOTIDE SEQUENCE</scope>
    <source>
        <strain evidence="4">SYSU GA230002</strain>
    </source>
</reference>
<keyword evidence="1" id="KW-0238">DNA-binding</keyword>
<keyword evidence="2" id="KW-0233">DNA recombination</keyword>
<dbReference type="PROSITE" id="PS51737">
    <property type="entry name" value="RECOMBINASE_DNA_BIND"/>
    <property type="match status" value="1"/>
</dbReference>
<gene>
    <name evidence="4" type="ORF">VF724_17125</name>
</gene>
<feature type="domain" description="Recombinase" evidence="3">
    <location>
        <begin position="5"/>
        <end position="91"/>
    </location>
</feature>
<dbReference type="InterPro" id="IPR025827">
    <property type="entry name" value="Zn_ribbon_recom_dom"/>
</dbReference>
<dbReference type="InterPro" id="IPR011109">
    <property type="entry name" value="DNA_bind_recombinase_dom"/>
</dbReference>
<dbReference type="RefSeq" id="WP_371755485.1">
    <property type="nucleotide sequence ID" value="NZ_JAYJLD010000033.1"/>
</dbReference>
<sequence>MAHIPYGYKIKNGSASLDKNKAAQVKTLFEEYAGGLSLEGAANKAGIPRRHASIGLMLSDERYLGDGFYPAIISAELFNRVQEERARRAETLGRNRNYFADDKSNISPFWGRIFCGECGSEYRRYAENGKERWRCSRRIVKGRLCCASPMISEQSLEEAFMEVVCALDMEDVKARPPKKRLVIEKKYDDPLKQAEYVYSLVEADDFDYMTEKLINIMKNVPEDFDGKFMSKVVKRITVFQSGAAVFELINGKIYGKELIIVGGSKNRVGNTCKTEAE</sequence>
<evidence type="ECO:0000313" key="5">
    <source>
        <dbReference type="Proteomes" id="UP001310386"/>
    </source>
</evidence>
<evidence type="ECO:0000313" key="4">
    <source>
        <dbReference type="EMBL" id="MEB3103359.1"/>
    </source>
</evidence>
<dbReference type="Pfam" id="PF13408">
    <property type="entry name" value="Zn_ribbon_recom"/>
    <property type="match status" value="1"/>
</dbReference>